<keyword evidence="8" id="KW-0456">Lyase</keyword>
<dbReference type="SFLD" id="SFLDS00029">
    <property type="entry name" value="Radical_SAM"/>
    <property type="match status" value="1"/>
</dbReference>
<dbReference type="Gene3D" id="3.20.20.70">
    <property type="entry name" value="Aldolase class I"/>
    <property type="match status" value="1"/>
</dbReference>
<dbReference type="GO" id="GO:0051539">
    <property type="term" value="F:4 iron, 4 sulfur cluster binding"/>
    <property type="evidence" value="ECO:0007669"/>
    <property type="project" value="UniProtKB-KW"/>
</dbReference>
<reference evidence="9" key="1">
    <citation type="submission" date="2012-11" db="EMBL/GenBank/DDBJ databases">
        <authorList>
            <person name="Lucero-Rivera Y.E."/>
            <person name="Tovar-Ramirez D."/>
        </authorList>
    </citation>
    <scope>NUCLEOTIDE SEQUENCE [LARGE SCALE GENOMIC DNA]</scope>
    <source>
        <strain evidence="9">Araruama</strain>
    </source>
</reference>
<accession>A0A1V1P4N0</accession>
<keyword evidence="3" id="KW-0949">S-adenosyl-L-methionine</keyword>
<organism evidence="8 9">
    <name type="scientific">Candidatus Magnetoglobus multicellularis str. Araruama</name>
    <dbReference type="NCBI Taxonomy" id="890399"/>
    <lineage>
        <taxon>Bacteria</taxon>
        <taxon>Pseudomonadati</taxon>
        <taxon>Thermodesulfobacteriota</taxon>
        <taxon>Desulfobacteria</taxon>
        <taxon>Desulfobacterales</taxon>
        <taxon>Desulfobacteraceae</taxon>
        <taxon>Candidatus Magnetoglobus</taxon>
    </lineage>
</organism>
<keyword evidence="5" id="KW-0408">Iron</keyword>
<keyword evidence="4" id="KW-0479">Metal-binding</keyword>
<dbReference type="CDD" id="cd01335">
    <property type="entry name" value="Radical_SAM"/>
    <property type="match status" value="1"/>
</dbReference>
<dbReference type="PANTHER" id="PTHR30352:SF5">
    <property type="entry name" value="PYRUVATE FORMATE-LYASE 1-ACTIVATING ENZYME"/>
    <property type="match status" value="1"/>
</dbReference>
<evidence type="ECO:0000313" key="8">
    <source>
        <dbReference type="EMBL" id="ETR69780.1"/>
    </source>
</evidence>
<comment type="cofactor">
    <cofactor evidence="1">
        <name>[4Fe-4S] cluster</name>
        <dbReference type="ChEBI" id="CHEBI:49883"/>
    </cofactor>
</comment>
<evidence type="ECO:0000256" key="5">
    <source>
        <dbReference type="ARBA" id="ARBA00023004"/>
    </source>
</evidence>
<dbReference type="PANTHER" id="PTHR30352">
    <property type="entry name" value="PYRUVATE FORMATE-LYASE-ACTIVATING ENZYME"/>
    <property type="match status" value="1"/>
</dbReference>
<dbReference type="EMBL" id="ATBP01000563">
    <property type="protein sequence ID" value="ETR69780.1"/>
    <property type="molecule type" value="Genomic_DNA"/>
</dbReference>
<evidence type="ECO:0000313" key="9">
    <source>
        <dbReference type="Proteomes" id="UP000189670"/>
    </source>
</evidence>
<keyword evidence="6" id="KW-0411">Iron-sulfur</keyword>
<dbReference type="InterPro" id="IPR034457">
    <property type="entry name" value="Organic_radical-activating"/>
</dbReference>
<sequence length="196" mass="22229">MEKVMCDMEIVSVIKDAFQEYEGEHSLVLFSRGCNYNCPTCHNRNFINNKPIGTAIELINELITPIHTAVVFLGGEPTIHGEKLIEAIKHAKGLGLKTKVFTNGSWYGFMKELIMIVDSISIDLKALHDTTVEKITGIYQEEYADCIITLAREARLHEVNIELRTTNLSVLPNKELERIKIIIPDGIKHIIQREIQ</sequence>
<keyword evidence="2" id="KW-0004">4Fe-4S</keyword>
<evidence type="ECO:0000256" key="3">
    <source>
        <dbReference type="ARBA" id="ARBA00022691"/>
    </source>
</evidence>
<evidence type="ECO:0000256" key="4">
    <source>
        <dbReference type="ARBA" id="ARBA00022723"/>
    </source>
</evidence>
<evidence type="ECO:0000259" key="7">
    <source>
        <dbReference type="PROSITE" id="PS51918"/>
    </source>
</evidence>
<dbReference type="PROSITE" id="PS51918">
    <property type="entry name" value="RADICAL_SAM"/>
    <property type="match status" value="1"/>
</dbReference>
<dbReference type="InterPro" id="IPR007197">
    <property type="entry name" value="rSAM"/>
</dbReference>
<proteinExistence type="predicted"/>
<dbReference type="InterPro" id="IPR013785">
    <property type="entry name" value="Aldolase_TIM"/>
</dbReference>
<dbReference type="Proteomes" id="UP000189670">
    <property type="component" value="Unassembled WGS sequence"/>
</dbReference>
<name>A0A1V1P4N0_9BACT</name>
<evidence type="ECO:0000256" key="2">
    <source>
        <dbReference type="ARBA" id="ARBA00022485"/>
    </source>
</evidence>
<protein>
    <submittedName>
        <fullName evidence="8">Pyruvate formate lyase activating enzyme</fullName>
    </submittedName>
</protein>
<keyword evidence="8" id="KW-0670">Pyruvate</keyword>
<dbReference type="GO" id="GO:0046872">
    <property type="term" value="F:metal ion binding"/>
    <property type="evidence" value="ECO:0007669"/>
    <property type="project" value="UniProtKB-KW"/>
</dbReference>
<comment type="caution">
    <text evidence="8">The sequence shown here is derived from an EMBL/GenBank/DDBJ whole genome shotgun (WGS) entry which is preliminary data.</text>
</comment>
<dbReference type="AlphaFoldDB" id="A0A1V1P4N0"/>
<dbReference type="SUPFAM" id="SSF102114">
    <property type="entry name" value="Radical SAM enzymes"/>
    <property type="match status" value="1"/>
</dbReference>
<evidence type="ECO:0000256" key="6">
    <source>
        <dbReference type="ARBA" id="ARBA00023014"/>
    </source>
</evidence>
<dbReference type="GO" id="GO:0016829">
    <property type="term" value="F:lyase activity"/>
    <property type="evidence" value="ECO:0007669"/>
    <property type="project" value="UniProtKB-KW"/>
</dbReference>
<evidence type="ECO:0000256" key="1">
    <source>
        <dbReference type="ARBA" id="ARBA00001966"/>
    </source>
</evidence>
<dbReference type="Pfam" id="PF04055">
    <property type="entry name" value="Radical_SAM"/>
    <property type="match status" value="1"/>
</dbReference>
<dbReference type="InterPro" id="IPR058240">
    <property type="entry name" value="rSAM_sf"/>
</dbReference>
<feature type="domain" description="Radical SAM core" evidence="7">
    <location>
        <begin position="20"/>
        <end position="196"/>
    </location>
</feature>
<gene>
    <name evidence="8" type="ORF">OMM_09313</name>
</gene>